<dbReference type="InterPro" id="IPR001007">
    <property type="entry name" value="VWF_dom"/>
</dbReference>
<dbReference type="Proteomes" id="UP001221898">
    <property type="component" value="Unassembled WGS sequence"/>
</dbReference>
<evidence type="ECO:0000256" key="5">
    <source>
        <dbReference type="ARBA" id="ARBA00023136"/>
    </source>
</evidence>
<accession>A0AAD7RP88</accession>
<dbReference type="InterPro" id="IPR001846">
    <property type="entry name" value="VWF_type-D"/>
</dbReference>
<dbReference type="SMART" id="SM00832">
    <property type="entry name" value="C8"/>
    <property type="match status" value="2"/>
</dbReference>
<keyword evidence="10" id="KW-1185">Reference proteome</keyword>
<evidence type="ECO:0000256" key="1">
    <source>
        <dbReference type="ARBA" id="ARBA00004236"/>
    </source>
</evidence>
<evidence type="ECO:0000313" key="10">
    <source>
        <dbReference type="Proteomes" id="UP001221898"/>
    </source>
</evidence>
<dbReference type="Pfam" id="PF00094">
    <property type="entry name" value="VWD"/>
    <property type="match status" value="3"/>
</dbReference>
<organism evidence="9 10">
    <name type="scientific">Aldrovandia affinis</name>
    <dbReference type="NCBI Taxonomy" id="143900"/>
    <lineage>
        <taxon>Eukaryota</taxon>
        <taxon>Metazoa</taxon>
        <taxon>Chordata</taxon>
        <taxon>Craniata</taxon>
        <taxon>Vertebrata</taxon>
        <taxon>Euteleostomi</taxon>
        <taxon>Actinopterygii</taxon>
        <taxon>Neopterygii</taxon>
        <taxon>Teleostei</taxon>
        <taxon>Notacanthiformes</taxon>
        <taxon>Halosauridae</taxon>
        <taxon>Aldrovandia</taxon>
    </lineage>
</organism>
<gene>
    <name evidence="9" type="ORF">AAFF_G00169360</name>
</gene>
<evidence type="ECO:0000256" key="3">
    <source>
        <dbReference type="ARBA" id="ARBA00022729"/>
    </source>
</evidence>
<dbReference type="PROSITE" id="PS51233">
    <property type="entry name" value="VWFD"/>
    <property type="match status" value="3"/>
</dbReference>
<dbReference type="PANTHER" id="PTHR46160">
    <property type="entry name" value="ALPHA-TECTORIN-RELATED"/>
    <property type="match status" value="1"/>
</dbReference>
<dbReference type="InterPro" id="IPR025615">
    <property type="entry name" value="TILa_dom"/>
</dbReference>
<dbReference type="InterPro" id="IPR002919">
    <property type="entry name" value="TIL_dom"/>
</dbReference>
<dbReference type="Pfam" id="PF17517">
    <property type="entry name" value="IgGFc_binding"/>
    <property type="match status" value="1"/>
</dbReference>
<name>A0AAD7RP88_9TELE</name>
<feature type="domain" description="VWFD" evidence="8">
    <location>
        <begin position="1161"/>
        <end position="1328"/>
    </location>
</feature>
<dbReference type="PANTHER" id="PTHR46160:SF7">
    <property type="entry name" value="VWFD DOMAIN-CONTAINING PROTEIN"/>
    <property type="match status" value="1"/>
</dbReference>
<keyword evidence="5" id="KW-0472">Membrane</keyword>
<dbReference type="InterPro" id="IPR014853">
    <property type="entry name" value="VWF/SSPO/ZAN-like_Cys-rich_dom"/>
</dbReference>
<dbReference type="InterPro" id="IPR052749">
    <property type="entry name" value="Alpha-tectorin"/>
</dbReference>
<comment type="subcellular location">
    <subcellularLocation>
        <location evidence="1">Cell membrane</location>
    </subcellularLocation>
</comment>
<dbReference type="InterPro" id="IPR035234">
    <property type="entry name" value="IgGFc-bd_N"/>
</dbReference>
<proteinExistence type="predicted"/>
<keyword evidence="4" id="KW-0677">Repeat</keyword>
<keyword evidence="6" id="KW-1015">Disulfide bond</keyword>
<sequence length="1328" mass="146300">MIQTSAPLILKGPTTIKVSVPLLGFVQERTVNPGEGVTFQLPTGVEMIGSGKSGKTVRIEATQDIMVMSLNYKPKTADTSVIYPVTNWGTEYYIYTPFSSPVGTYKEFAITNHERRNSIKVYLKSNIMFEGKFFRAGSEIPIELGPFETVQIQNVNDLTGSRVVSNLPVAVSTGHSCTWKFSKCNHVYEQLLPVNSWGTSFFVAPLDYQIPKVRYDSIIIQASQRTLVTVQEGDSSKTVTMNRGDTVEYKSRWPEAHHITADKGIQVLFEFNGVIVENRDIYDPFLMTILPTDDFCMAYTLEGQADFTNMAIMVARTKDLTGLTFDKTPVPKNLKWRTVAGGEYSWTEIRYAKGEGLHRVAHPSSPFGLYSIGTAQQNGYGSPALCNPVPKSYATCLATGDPHYTTFDGRGYNFHGTCVYQLAGVCSQTKGLEPFDILVQNHLLKNGVGSKLVEIKVYGITIVLTRQYDKTVVMINNERTNLPAKLLEKKVDVYNNQLYAVIKTDFGLKVSFDWKSTVTVDVPITYEGAMCGLCGNYNKKPQDDMKMKDGKEATNPKELGQSWRVAEIPGCIDGCRGGKCPDCDMTELKQYEADNYCGLLRNTTNETFGKCQSQWNSYDLYHDCLYDVCLYKGEQGSQCHILAAYTHICQGLGIQVGEWRNSTNCSYTCFKNSHYELCGDGCPATCATLAPPADCNSTCKEGCVCNKGYILSGDQCVPFAKCGCTKGGRYYKLGEVFYPNEKCEEECTCTMNGMVECKKFSCGPNEMCAVKNNVRGCYPIGTGSCTISGDPHYRTFDNSTYTFQGNCTYTVAKSCNVEGTRLKPFSVVVENEKWTGVDASVSVAKLVAVEVYGNILILRRNQIGLIMVNGIMQHLPLNLNDGEVEVYRAGWYEVIKTNFGLRVAYDLVYKVVVTIPDNYGGKTCGLCGNFNNEAKDDFRLPDGSITKSVQTFGAAWKVAVPGVVCDNGCSGNVCPECDKDQKVTIERDCGIIAKANGPFAACLAVLSPASYISDCVYDVCVSKGDRHVLCNSIDAYVTDCQTAGVKIALTCPANSHYEICAETYKTPCPGLDGIIKYPDTCAEGCACNEGYLYNGTGCVEWEQCSCYQDGHTYEIGQRVITDDCKSLCVCQDNGKMKCEQMVCPSGSLCQVKDGVMNCYLRQCLLQPGGSFTRFNGMSGIITAMGAYEIMSACDHCSEANWFRVVADVRTCGKTELGIVASLYVFFPDYIVSVNKNSETWVNGRKVSLPVMLKGEISVTISDNVVVIEKRSVLRVSYSTKPLVSVAISTYLTDVCGACGNFTESSPVRTSTSIQPYMNSWEAKDFSNW</sequence>
<feature type="domain" description="VWFD" evidence="8">
    <location>
        <begin position="394"/>
        <end position="572"/>
    </location>
</feature>
<dbReference type="EMBL" id="JAINUG010000227">
    <property type="protein sequence ID" value="KAJ8386466.1"/>
    <property type="molecule type" value="Genomic_DNA"/>
</dbReference>
<dbReference type="CDD" id="cd19941">
    <property type="entry name" value="TIL"/>
    <property type="match status" value="2"/>
</dbReference>
<protein>
    <recommendedName>
        <fullName evidence="8">VWFD domain-containing protein</fullName>
    </recommendedName>
</protein>
<dbReference type="InterPro" id="IPR036084">
    <property type="entry name" value="Ser_inhib-like_sf"/>
</dbReference>
<evidence type="ECO:0000259" key="8">
    <source>
        <dbReference type="PROSITE" id="PS51233"/>
    </source>
</evidence>
<dbReference type="Gene3D" id="2.10.25.10">
    <property type="entry name" value="Laminin"/>
    <property type="match status" value="2"/>
</dbReference>
<comment type="caution">
    <text evidence="9">The sequence shown here is derived from an EMBL/GenBank/DDBJ whole genome shotgun (WGS) entry which is preliminary data.</text>
</comment>
<evidence type="ECO:0000256" key="7">
    <source>
        <dbReference type="ARBA" id="ARBA00023180"/>
    </source>
</evidence>
<evidence type="ECO:0000256" key="2">
    <source>
        <dbReference type="ARBA" id="ARBA00022475"/>
    </source>
</evidence>
<dbReference type="Pfam" id="PF01826">
    <property type="entry name" value="TIL"/>
    <property type="match status" value="2"/>
</dbReference>
<dbReference type="Pfam" id="PF12714">
    <property type="entry name" value="TILa"/>
    <property type="match status" value="2"/>
</dbReference>
<dbReference type="GO" id="GO:0005886">
    <property type="term" value="C:plasma membrane"/>
    <property type="evidence" value="ECO:0007669"/>
    <property type="project" value="UniProtKB-SubCell"/>
</dbReference>
<dbReference type="SMART" id="SM00215">
    <property type="entry name" value="VWC_out"/>
    <property type="match status" value="2"/>
</dbReference>
<keyword evidence="3" id="KW-0732">Signal</keyword>
<reference evidence="9" key="1">
    <citation type="journal article" date="2023" name="Science">
        <title>Genome structures resolve the early diversification of teleost fishes.</title>
        <authorList>
            <person name="Parey E."/>
            <person name="Louis A."/>
            <person name="Montfort J."/>
            <person name="Bouchez O."/>
            <person name="Roques C."/>
            <person name="Iampietro C."/>
            <person name="Lluch J."/>
            <person name="Castinel A."/>
            <person name="Donnadieu C."/>
            <person name="Desvignes T."/>
            <person name="Floi Bucao C."/>
            <person name="Jouanno E."/>
            <person name="Wen M."/>
            <person name="Mejri S."/>
            <person name="Dirks R."/>
            <person name="Jansen H."/>
            <person name="Henkel C."/>
            <person name="Chen W.J."/>
            <person name="Zahm M."/>
            <person name="Cabau C."/>
            <person name="Klopp C."/>
            <person name="Thompson A.W."/>
            <person name="Robinson-Rechavi M."/>
            <person name="Braasch I."/>
            <person name="Lecointre G."/>
            <person name="Bobe J."/>
            <person name="Postlethwait J.H."/>
            <person name="Berthelot C."/>
            <person name="Roest Crollius H."/>
            <person name="Guiguen Y."/>
        </authorList>
    </citation>
    <scope>NUCLEOTIDE SEQUENCE</scope>
    <source>
        <strain evidence="9">NC1722</strain>
    </source>
</reference>
<dbReference type="FunFam" id="2.10.25.10:FF:000055">
    <property type="entry name" value="alpha-tectorin isoform X1"/>
    <property type="match status" value="1"/>
</dbReference>
<dbReference type="SMART" id="SM00216">
    <property type="entry name" value="VWD"/>
    <property type="match status" value="2"/>
</dbReference>
<dbReference type="SUPFAM" id="SSF57567">
    <property type="entry name" value="Serine protease inhibitors"/>
    <property type="match status" value="2"/>
</dbReference>
<evidence type="ECO:0000256" key="6">
    <source>
        <dbReference type="ARBA" id="ARBA00023157"/>
    </source>
</evidence>
<evidence type="ECO:0000256" key="4">
    <source>
        <dbReference type="ARBA" id="ARBA00022737"/>
    </source>
</evidence>
<feature type="domain" description="VWFD" evidence="8">
    <location>
        <begin position="783"/>
        <end position="966"/>
    </location>
</feature>
<keyword evidence="7" id="KW-0325">Glycoprotein</keyword>
<keyword evidence="2" id="KW-1003">Cell membrane</keyword>
<evidence type="ECO:0000313" key="9">
    <source>
        <dbReference type="EMBL" id="KAJ8386466.1"/>
    </source>
</evidence>
<dbReference type="Pfam" id="PF08742">
    <property type="entry name" value="C8"/>
    <property type="match status" value="2"/>
</dbReference>